<feature type="compositionally biased region" description="Low complexity" evidence="1">
    <location>
        <begin position="589"/>
        <end position="605"/>
    </location>
</feature>
<dbReference type="HOGENOM" id="CLU_023884_0_0_1"/>
<dbReference type="InterPro" id="IPR015915">
    <property type="entry name" value="Kelch-typ_b-propeller"/>
</dbReference>
<reference evidence="2 3" key="1">
    <citation type="journal article" date="2008" name="Nature">
        <title>The genome of Laccaria bicolor provides insights into mycorrhizal symbiosis.</title>
        <authorList>
            <person name="Martin F."/>
            <person name="Aerts A."/>
            <person name="Ahren D."/>
            <person name="Brun A."/>
            <person name="Danchin E.G.J."/>
            <person name="Duchaussoy F."/>
            <person name="Gibon J."/>
            <person name="Kohler A."/>
            <person name="Lindquist E."/>
            <person name="Pereda V."/>
            <person name="Salamov A."/>
            <person name="Shapiro H.J."/>
            <person name="Wuyts J."/>
            <person name="Blaudez D."/>
            <person name="Buee M."/>
            <person name="Brokstein P."/>
            <person name="Canbaeck B."/>
            <person name="Cohen D."/>
            <person name="Courty P.E."/>
            <person name="Coutinho P.M."/>
            <person name="Delaruelle C."/>
            <person name="Detter J.C."/>
            <person name="Deveau A."/>
            <person name="DiFazio S."/>
            <person name="Duplessis S."/>
            <person name="Fraissinet-Tachet L."/>
            <person name="Lucic E."/>
            <person name="Frey-Klett P."/>
            <person name="Fourrey C."/>
            <person name="Feussner I."/>
            <person name="Gay G."/>
            <person name="Grimwood J."/>
            <person name="Hoegger P.J."/>
            <person name="Jain P."/>
            <person name="Kilaru S."/>
            <person name="Labbe J."/>
            <person name="Lin Y.C."/>
            <person name="Legue V."/>
            <person name="Le Tacon F."/>
            <person name="Marmeisse R."/>
            <person name="Melayah D."/>
            <person name="Montanini B."/>
            <person name="Muratet M."/>
            <person name="Nehls U."/>
            <person name="Niculita-Hirzel H."/>
            <person name="Oudot-Le Secq M.P."/>
            <person name="Peter M."/>
            <person name="Quesneville H."/>
            <person name="Rajashekar B."/>
            <person name="Reich M."/>
            <person name="Rouhier N."/>
            <person name="Schmutz J."/>
            <person name="Yin T."/>
            <person name="Chalot M."/>
            <person name="Henrissat B."/>
            <person name="Kuees U."/>
            <person name="Lucas S."/>
            <person name="Van de Peer Y."/>
            <person name="Podila G.K."/>
            <person name="Polle A."/>
            <person name="Pukkila P.J."/>
            <person name="Richardson P.M."/>
            <person name="Rouze P."/>
            <person name="Sanders I.R."/>
            <person name="Stajich J.E."/>
            <person name="Tunlid A."/>
            <person name="Tuskan G."/>
            <person name="Grigoriev I.V."/>
        </authorList>
    </citation>
    <scope>NUCLEOTIDE SEQUENCE [LARGE SCALE GENOMIC DNA]</scope>
    <source>
        <strain evidence="3">S238N-H82 / ATCC MYA-4686</strain>
    </source>
</reference>
<dbReference type="SUPFAM" id="SSF117281">
    <property type="entry name" value="Kelch motif"/>
    <property type="match status" value="1"/>
</dbReference>
<organism evidence="3">
    <name type="scientific">Laccaria bicolor (strain S238N-H82 / ATCC MYA-4686)</name>
    <name type="common">Bicoloured deceiver</name>
    <name type="synonym">Laccaria laccata var. bicolor</name>
    <dbReference type="NCBI Taxonomy" id="486041"/>
    <lineage>
        <taxon>Eukaryota</taxon>
        <taxon>Fungi</taxon>
        <taxon>Dikarya</taxon>
        <taxon>Basidiomycota</taxon>
        <taxon>Agaricomycotina</taxon>
        <taxon>Agaricomycetes</taxon>
        <taxon>Agaricomycetidae</taxon>
        <taxon>Agaricales</taxon>
        <taxon>Agaricineae</taxon>
        <taxon>Hydnangiaceae</taxon>
        <taxon>Laccaria</taxon>
    </lineage>
</organism>
<dbReference type="PANTHER" id="PTHR23244">
    <property type="entry name" value="KELCH REPEAT DOMAIN"/>
    <property type="match status" value="1"/>
</dbReference>
<dbReference type="Pfam" id="PF24681">
    <property type="entry name" value="Kelch_KLHDC2_KLHL20_DRC7"/>
    <property type="match status" value="1"/>
</dbReference>
<accession>B0DYS0</accession>
<dbReference type="GeneID" id="6084695"/>
<name>B0DYS0_LACBS</name>
<dbReference type="Proteomes" id="UP000001194">
    <property type="component" value="Unassembled WGS sequence"/>
</dbReference>
<dbReference type="RefSeq" id="XP_001889092.1">
    <property type="nucleotide sequence ID" value="XM_001889057.1"/>
</dbReference>
<gene>
    <name evidence="2" type="ORF">LACBIDRAFT_334294</name>
</gene>
<dbReference type="PANTHER" id="PTHR23244:SF471">
    <property type="entry name" value="GUANINE NUCLEOTIDE-BINDING PROTEIN SUBUNIT BETA 1-RELATED"/>
    <property type="match status" value="1"/>
</dbReference>
<dbReference type="OrthoDB" id="432528at2759"/>
<dbReference type="EMBL" id="DS547151">
    <property type="protein sequence ID" value="EDR00340.1"/>
    <property type="molecule type" value="Genomic_DNA"/>
</dbReference>
<dbReference type="AlphaFoldDB" id="B0DYS0"/>
<proteinExistence type="predicted"/>
<dbReference type="Gene3D" id="2.120.10.80">
    <property type="entry name" value="Kelch-type beta propeller"/>
    <property type="match status" value="2"/>
</dbReference>
<sequence>MIEEGRASVAAGVGGEVVNGWMNRATERQGELSNTFRAMAATPELVRWRLSTPFYLIVQILKAMESILSIMMTSRVGDKIVKAGKWDEAKALYWNDAKQLVGDQFQIPGISGSSGGGLRSAQYTNVGHFERANLMGCCNGMAKCYIHEKDIESALAWLDEVNVLYLNGYYSAEQGPLYDWFDHNIDLPEITFQRVTALTTGAALLHDLGNTATAAQRRWNACDTIKGMPKPHFTPEVNAMNDMNKVVDAISLRHPDPQLCAKLKVTAPSLQIRGSWKKLQVKAPPGRIMCRLRFASFIWNSRLYVAGGAKESHGPFYRDFWCLDLIKLDEWRQLPNYPIPMSKTGLFVGWNMVVHEEQKRAYLFTGRPRLDYFNLVTETWGSITTTYKSTATDISAGVQDNWPYRGQDTCHATTQLINGKMYVFGGSHGGTKVGCNLFMELDLATKEWRRLSGYVMPPAKGDYSCPGPRVSPSSWVEKGRFWLLMGQCDREGARLTGELHGAHIGFPYSDMWSWDIEGEKWRRERVAGNPPSSRAEMACTYNPNLKKVITFGGYCANIPTVYPVQKRRFDYSYYADTFIHETPDSLSMSLIKPPSSSSSTSAGISDRPIPPSEIPQPKWRQVLTRGFPTYRCQAQLHTDTATGKTYLFGGFTNTDYVPSRGSSLNTRSFGDVWQLRLDVPGGDFEGVDLDEEARTAKAGPWQRCFTCGDAGMWKTCSGTCNGRAFFCGPECHKEGWKEHKGTHKCKKNMK</sequence>
<dbReference type="InParanoid" id="B0DYS0"/>
<dbReference type="KEGG" id="lbc:LACBIDRAFT_334294"/>
<keyword evidence="3" id="KW-1185">Reference proteome</keyword>
<feature type="region of interest" description="Disordered" evidence="1">
    <location>
        <begin position="589"/>
        <end position="616"/>
    </location>
</feature>
<protein>
    <submittedName>
        <fullName evidence="2">Predicted protein</fullName>
    </submittedName>
</protein>
<evidence type="ECO:0000313" key="3">
    <source>
        <dbReference type="Proteomes" id="UP000001194"/>
    </source>
</evidence>
<evidence type="ECO:0000256" key="1">
    <source>
        <dbReference type="SAM" id="MobiDB-lite"/>
    </source>
</evidence>
<evidence type="ECO:0000313" key="2">
    <source>
        <dbReference type="EMBL" id="EDR00340.1"/>
    </source>
</evidence>